<comment type="cofactor">
    <cofactor evidence="2">
        <name>Zn(2+)</name>
        <dbReference type="ChEBI" id="CHEBI:29105"/>
    </cofactor>
</comment>
<dbReference type="SUPFAM" id="SSF55486">
    <property type="entry name" value="Metalloproteases ('zincins'), catalytic domain"/>
    <property type="match status" value="1"/>
</dbReference>
<dbReference type="Gene3D" id="2.60.40.1730">
    <property type="entry name" value="tricorn interacting facor f3 domain"/>
    <property type="match status" value="1"/>
</dbReference>
<evidence type="ECO:0000259" key="16">
    <source>
        <dbReference type="Pfam" id="PF17900"/>
    </source>
</evidence>
<dbReference type="Gene3D" id="1.10.390.10">
    <property type="entry name" value="Neutral Protease Domain 2"/>
    <property type="match status" value="1"/>
</dbReference>
<evidence type="ECO:0000256" key="11">
    <source>
        <dbReference type="ARBA" id="ARBA00029811"/>
    </source>
</evidence>
<feature type="domain" description="Peptidase M1 membrane alanine aminopeptidase" evidence="15">
    <location>
        <begin position="317"/>
        <end position="470"/>
    </location>
</feature>
<evidence type="ECO:0000256" key="12">
    <source>
        <dbReference type="ARBA" id="ARBA00031533"/>
    </source>
</evidence>
<evidence type="ECO:0000256" key="4">
    <source>
        <dbReference type="ARBA" id="ARBA00012564"/>
    </source>
</evidence>
<dbReference type="GO" id="GO:0006508">
    <property type="term" value="P:proteolysis"/>
    <property type="evidence" value="ECO:0007669"/>
    <property type="project" value="UniProtKB-KW"/>
</dbReference>
<evidence type="ECO:0000256" key="8">
    <source>
        <dbReference type="ARBA" id="ARBA00022801"/>
    </source>
</evidence>
<reference evidence="17 18" key="1">
    <citation type="submission" date="2018-10" db="EMBL/GenBank/DDBJ databases">
        <title>Genomic Encyclopedia of Archaeal and Bacterial Type Strains, Phase II (KMG-II): from individual species to whole genera.</title>
        <authorList>
            <person name="Goeker M."/>
        </authorList>
    </citation>
    <scope>NUCLEOTIDE SEQUENCE [LARGE SCALE GENOMIC DNA]</scope>
    <source>
        <strain evidence="17 18">DSM 45657</strain>
    </source>
</reference>
<dbReference type="PANTHER" id="PTHR11533">
    <property type="entry name" value="PROTEASE M1 ZINC METALLOPROTEASE"/>
    <property type="match status" value="1"/>
</dbReference>
<gene>
    <name evidence="17" type="ORF">CLV68_0301</name>
</gene>
<dbReference type="GO" id="GO:0008270">
    <property type="term" value="F:zinc ion binding"/>
    <property type="evidence" value="ECO:0007669"/>
    <property type="project" value="InterPro"/>
</dbReference>
<feature type="chain" id="PRO_5019028768" description="Aminopeptidase N" evidence="14">
    <location>
        <begin position="30"/>
        <end position="489"/>
    </location>
</feature>
<dbReference type="Pfam" id="PF17900">
    <property type="entry name" value="Peptidase_M1_N"/>
    <property type="match status" value="1"/>
</dbReference>
<dbReference type="InterPro" id="IPR014782">
    <property type="entry name" value="Peptidase_M1_dom"/>
</dbReference>
<dbReference type="InterPro" id="IPR027268">
    <property type="entry name" value="Peptidase_M4/M1_CTD_sf"/>
</dbReference>
<dbReference type="GO" id="GO:0016285">
    <property type="term" value="F:alanyl aminopeptidase activity"/>
    <property type="evidence" value="ECO:0007669"/>
    <property type="project" value="UniProtKB-EC"/>
</dbReference>
<evidence type="ECO:0000259" key="15">
    <source>
        <dbReference type="Pfam" id="PF01433"/>
    </source>
</evidence>
<evidence type="ECO:0000256" key="10">
    <source>
        <dbReference type="ARBA" id="ARBA00023049"/>
    </source>
</evidence>
<comment type="catalytic activity">
    <reaction evidence="1">
        <text>Release of an N-terminal amino acid, Xaa-|-Yaa- from a peptide, amide or arylamide. Xaa is preferably Ala, but may be most amino acids including Pro (slow action). When a terminal hydrophobic residue is followed by a prolyl residue, the two may be released as an intact Xaa-Pro dipeptide.</text>
        <dbReference type="EC" id="3.4.11.2"/>
    </reaction>
</comment>
<dbReference type="GO" id="GO:0008237">
    <property type="term" value="F:metallopeptidase activity"/>
    <property type="evidence" value="ECO:0007669"/>
    <property type="project" value="UniProtKB-KW"/>
</dbReference>
<evidence type="ECO:0000256" key="1">
    <source>
        <dbReference type="ARBA" id="ARBA00000098"/>
    </source>
</evidence>
<keyword evidence="18" id="KW-1185">Reference proteome</keyword>
<comment type="similarity">
    <text evidence="3">Belongs to the peptidase M1 family.</text>
</comment>
<evidence type="ECO:0000256" key="5">
    <source>
        <dbReference type="ARBA" id="ARBA00015611"/>
    </source>
</evidence>
<evidence type="ECO:0000256" key="9">
    <source>
        <dbReference type="ARBA" id="ARBA00022833"/>
    </source>
</evidence>
<feature type="region of interest" description="Disordered" evidence="13">
    <location>
        <begin position="34"/>
        <end position="57"/>
    </location>
</feature>
<keyword evidence="9" id="KW-0862">Zinc</keyword>
<evidence type="ECO:0000256" key="3">
    <source>
        <dbReference type="ARBA" id="ARBA00010136"/>
    </source>
</evidence>
<proteinExistence type="inferred from homology"/>
<keyword evidence="10" id="KW-0482">Metalloprotease</keyword>
<feature type="domain" description="Aminopeptidase N-like N-terminal" evidence="16">
    <location>
        <begin position="75"/>
        <end position="246"/>
    </location>
</feature>
<keyword evidence="6" id="KW-0645">Protease</keyword>
<dbReference type="InterPro" id="IPR042097">
    <property type="entry name" value="Aminopeptidase_N-like_N_sf"/>
</dbReference>
<feature type="signal peptide" evidence="14">
    <location>
        <begin position="1"/>
        <end position="29"/>
    </location>
</feature>
<evidence type="ECO:0000256" key="6">
    <source>
        <dbReference type="ARBA" id="ARBA00022670"/>
    </source>
</evidence>
<dbReference type="PANTHER" id="PTHR11533:SF297">
    <property type="entry name" value="AMINOPEPTIDASE N"/>
    <property type="match status" value="1"/>
</dbReference>
<dbReference type="EMBL" id="RCDD01000001">
    <property type="protein sequence ID" value="RLK59816.1"/>
    <property type="molecule type" value="Genomic_DNA"/>
</dbReference>
<keyword evidence="7" id="KW-0479">Metal-binding</keyword>
<dbReference type="Pfam" id="PF01433">
    <property type="entry name" value="Peptidase_M1"/>
    <property type="match status" value="1"/>
</dbReference>
<sequence length="489" mass="53470">MMGVSPWSFGVAVVRARVVCVVLVASAFAACSTPARQPEPARPEPSEQAKVPGAAGIGDPYYPDDGNGGYDVTGYDVAISYEPITKRLEGDTTVVAVADAVLTRFNLDLTGYDVSAVEIDGAAARFTREGEHELVITPATAVAAGAVFRTRVTYAGMPKIEKDTALGVSGWQIAKSGGAFVAGEPHSASSWYPVNDHPLDKATFRLTARVPQGWSVISNGREESTRTEGGWTTSTWVEPNRIAPYLTTVGIDKWTFDRSALPDGTPVVDAYAPGVVDKRFVETRLPEVLAFLAGKFGPYPQSAAGGIFLNESISFSLETQTRPIYAKWAGVDVVVHEQAHQWFGDSVSLERWSDVCLNECFASYAQWLWDEEKNRIDLDQLYRTTVARKTDSYWDRKLVDMGPGNEFTAVYDKGQLAVHALRRKLGEEKFDTLLKRWTSTHRDGNASWADFEAMVDEVAGADLGGFLDAWFRQAGKPGDDDLYPGSLRK</sequence>
<protein>
    <recommendedName>
        <fullName evidence="5">Aminopeptidase N</fullName>
        <ecNumber evidence="4">3.4.11.2</ecNumber>
    </recommendedName>
    <alternativeName>
        <fullName evidence="11">Alanine aminopeptidase</fullName>
    </alternativeName>
    <alternativeName>
        <fullName evidence="12">Lysyl aminopeptidase</fullName>
    </alternativeName>
</protein>
<accession>A0A421B5Q7</accession>
<organism evidence="17 18">
    <name type="scientific">Actinokineospora cianjurensis</name>
    <dbReference type="NCBI Taxonomy" id="585224"/>
    <lineage>
        <taxon>Bacteria</taxon>
        <taxon>Bacillati</taxon>
        <taxon>Actinomycetota</taxon>
        <taxon>Actinomycetes</taxon>
        <taxon>Pseudonocardiales</taxon>
        <taxon>Pseudonocardiaceae</taxon>
        <taxon>Actinokineospora</taxon>
    </lineage>
</organism>
<keyword evidence="8" id="KW-0378">Hydrolase</keyword>
<evidence type="ECO:0000256" key="13">
    <source>
        <dbReference type="SAM" id="MobiDB-lite"/>
    </source>
</evidence>
<evidence type="ECO:0000256" key="14">
    <source>
        <dbReference type="SAM" id="SignalP"/>
    </source>
</evidence>
<keyword evidence="14" id="KW-0732">Signal</keyword>
<evidence type="ECO:0000313" key="18">
    <source>
        <dbReference type="Proteomes" id="UP000282454"/>
    </source>
</evidence>
<dbReference type="CDD" id="cd09603">
    <property type="entry name" value="M1_APN_like"/>
    <property type="match status" value="1"/>
</dbReference>
<comment type="caution">
    <text evidence="17">The sequence shown here is derived from an EMBL/GenBank/DDBJ whole genome shotgun (WGS) entry which is preliminary data.</text>
</comment>
<dbReference type="EC" id="3.4.11.2" evidence="4"/>
<dbReference type="Proteomes" id="UP000282454">
    <property type="component" value="Unassembled WGS sequence"/>
</dbReference>
<evidence type="ECO:0000256" key="2">
    <source>
        <dbReference type="ARBA" id="ARBA00001947"/>
    </source>
</evidence>
<dbReference type="InterPro" id="IPR045357">
    <property type="entry name" value="Aminopeptidase_N-like_N"/>
</dbReference>
<dbReference type="AlphaFoldDB" id="A0A421B5Q7"/>
<dbReference type="PRINTS" id="PR00756">
    <property type="entry name" value="ALADIPTASE"/>
</dbReference>
<evidence type="ECO:0000313" key="17">
    <source>
        <dbReference type="EMBL" id="RLK59816.1"/>
    </source>
</evidence>
<name>A0A421B5Q7_9PSEU</name>
<evidence type="ECO:0000256" key="7">
    <source>
        <dbReference type="ARBA" id="ARBA00022723"/>
    </source>
</evidence>
<dbReference type="InterPro" id="IPR001930">
    <property type="entry name" value="Peptidase_M1"/>
</dbReference>
<dbReference type="SUPFAM" id="SSF63737">
    <property type="entry name" value="Leukotriene A4 hydrolase N-terminal domain"/>
    <property type="match status" value="1"/>
</dbReference>
<dbReference type="InterPro" id="IPR050344">
    <property type="entry name" value="Peptidase_M1_aminopeptidases"/>
</dbReference>